<dbReference type="STRING" id="1497020.DO97_12640"/>
<dbReference type="InterPro" id="IPR024787">
    <property type="entry name" value="EcsC"/>
</dbReference>
<organism evidence="1 2">
    <name type="scientific">Neosynechococcus sphagnicola sy1</name>
    <dbReference type="NCBI Taxonomy" id="1497020"/>
    <lineage>
        <taxon>Bacteria</taxon>
        <taxon>Bacillati</taxon>
        <taxon>Cyanobacteriota</taxon>
        <taxon>Cyanophyceae</taxon>
        <taxon>Neosynechococcales</taxon>
        <taxon>Neosynechococcaceae</taxon>
        <taxon>Neosynechococcus</taxon>
    </lineage>
</organism>
<dbReference type="Proteomes" id="UP000030170">
    <property type="component" value="Unassembled WGS sequence"/>
</dbReference>
<dbReference type="EMBL" id="JJML01000004">
    <property type="protein sequence ID" value="KGF73676.1"/>
    <property type="molecule type" value="Genomic_DNA"/>
</dbReference>
<sequence length="82" mass="9148">MEDNLVEGSIEAIFKRAVENLIEKFSGSSVPILGIPLGVMANHSFMTAVTVAAQRVFQFRWLRDHQQLQLIRQPLPGAELVS</sequence>
<protein>
    <submittedName>
        <fullName evidence="1">Uncharacterized protein</fullName>
    </submittedName>
</protein>
<accession>A0A098TN46</accession>
<comment type="caution">
    <text evidence="1">The sequence shown here is derived from an EMBL/GenBank/DDBJ whole genome shotgun (WGS) entry which is preliminary data.</text>
</comment>
<proteinExistence type="predicted"/>
<evidence type="ECO:0000313" key="2">
    <source>
        <dbReference type="Proteomes" id="UP000030170"/>
    </source>
</evidence>
<evidence type="ECO:0000313" key="1">
    <source>
        <dbReference type="EMBL" id="KGF73676.1"/>
    </source>
</evidence>
<dbReference type="Pfam" id="PF12787">
    <property type="entry name" value="EcsC"/>
    <property type="match status" value="1"/>
</dbReference>
<reference evidence="1 2" key="1">
    <citation type="journal article" date="2014" name="Mol. Ecol.">
        <title>Evolution of Synechococcus.</title>
        <authorList>
            <person name="Dvorak P."/>
            <person name="Casamatta D."/>
            <person name="Hasler P."/>
            <person name="Poulickova A."/>
            <person name="Ondrej V."/>
            <person name="Sanges R."/>
        </authorList>
    </citation>
    <scope>NUCLEOTIDE SEQUENCE [LARGE SCALE GENOMIC DNA]</scope>
    <source>
        <strain evidence="1 2">CAUP A 1101</strain>
    </source>
</reference>
<gene>
    <name evidence="1" type="ORF">DO97_12640</name>
</gene>
<keyword evidence="2" id="KW-1185">Reference proteome</keyword>
<name>A0A098TN46_9CYAN</name>
<dbReference type="AlphaFoldDB" id="A0A098TN46"/>